<reference evidence="2" key="1">
    <citation type="submission" date="2020-07" db="EMBL/GenBank/DDBJ databases">
        <title>Genome sequence and genetic diversity analysis of an under-domesticated orphan crop, white fonio (Digitaria exilis).</title>
        <authorList>
            <person name="Bennetzen J.L."/>
            <person name="Chen S."/>
            <person name="Ma X."/>
            <person name="Wang X."/>
            <person name="Yssel A.E.J."/>
            <person name="Chaluvadi S.R."/>
            <person name="Johnson M."/>
            <person name="Gangashetty P."/>
            <person name="Hamidou F."/>
            <person name="Sanogo M.D."/>
            <person name="Zwaenepoel A."/>
            <person name="Wallace J."/>
            <person name="Van De Peer Y."/>
            <person name="Van Deynze A."/>
        </authorList>
    </citation>
    <scope>NUCLEOTIDE SEQUENCE</scope>
    <source>
        <tissue evidence="2">Leaves</tissue>
    </source>
</reference>
<evidence type="ECO:0000256" key="1">
    <source>
        <dbReference type="SAM" id="MobiDB-lite"/>
    </source>
</evidence>
<feature type="region of interest" description="Disordered" evidence="1">
    <location>
        <begin position="23"/>
        <end position="60"/>
    </location>
</feature>
<sequence length="164" mass="17615">MFSGMVKPGEVLERSGVEGIKLAVDSSSRKPERSDVAGTEQVELARDHEDSEVESSRVDFHRRRASASAWPWQGGLPDRAVLKHSMPRSGHLLDESHCASLMIGIAHCSSFADRLYGFPAPAPATTPADPSIWATTSRSSSTGACSSPTPRCSSTRWHGPTPSN</sequence>
<evidence type="ECO:0000313" key="3">
    <source>
        <dbReference type="Proteomes" id="UP000636709"/>
    </source>
</evidence>
<keyword evidence="3" id="KW-1185">Reference proteome</keyword>
<gene>
    <name evidence="2" type="ORF">HU200_003624</name>
</gene>
<dbReference type="Proteomes" id="UP000636709">
    <property type="component" value="Unassembled WGS sequence"/>
</dbReference>
<dbReference type="AlphaFoldDB" id="A0A835FV70"/>
<dbReference type="EMBL" id="JACEFO010000207">
    <property type="protein sequence ID" value="KAF8776387.1"/>
    <property type="molecule type" value="Genomic_DNA"/>
</dbReference>
<protein>
    <submittedName>
        <fullName evidence="2">Uncharacterized protein</fullName>
    </submittedName>
</protein>
<proteinExistence type="predicted"/>
<feature type="region of interest" description="Disordered" evidence="1">
    <location>
        <begin position="124"/>
        <end position="164"/>
    </location>
</feature>
<feature type="compositionally biased region" description="Basic and acidic residues" evidence="1">
    <location>
        <begin position="43"/>
        <end position="59"/>
    </location>
</feature>
<accession>A0A835FV70</accession>
<evidence type="ECO:0000313" key="2">
    <source>
        <dbReference type="EMBL" id="KAF8776387.1"/>
    </source>
</evidence>
<name>A0A835FV70_9POAL</name>
<feature type="compositionally biased region" description="Polar residues" evidence="1">
    <location>
        <begin position="150"/>
        <end position="164"/>
    </location>
</feature>
<comment type="caution">
    <text evidence="2">The sequence shown here is derived from an EMBL/GenBank/DDBJ whole genome shotgun (WGS) entry which is preliminary data.</text>
</comment>
<feature type="compositionally biased region" description="Low complexity" evidence="1">
    <location>
        <begin position="135"/>
        <end position="149"/>
    </location>
</feature>
<organism evidence="2 3">
    <name type="scientific">Digitaria exilis</name>
    <dbReference type="NCBI Taxonomy" id="1010633"/>
    <lineage>
        <taxon>Eukaryota</taxon>
        <taxon>Viridiplantae</taxon>
        <taxon>Streptophyta</taxon>
        <taxon>Embryophyta</taxon>
        <taxon>Tracheophyta</taxon>
        <taxon>Spermatophyta</taxon>
        <taxon>Magnoliopsida</taxon>
        <taxon>Liliopsida</taxon>
        <taxon>Poales</taxon>
        <taxon>Poaceae</taxon>
        <taxon>PACMAD clade</taxon>
        <taxon>Panicoideae</taxon>
        <taxon>Panicodae</taxon>
        <taxon>Paniceae</taxon>
        <taxon>Anthephorinae</taxon>
        <taxon>Digitaria</taxon>
    </lineage>
</organism>